<reference evidence="2" key="1">
    <citation type="journal article" date="2023" name="G3 (Bethesda)">
        <title>Whole genome assembly and annotation of the endangered Caribbean coral Acropora cervicornis.</title>
        <authorList>
            <person name="Selwyn J.D."/>
            <person name="Vollmer S.V."/>
        </authorList>
    </citation>
    <scope>NUCLEOTIDE SEQUENCE</scope>
    <source>
        <strain evidence="2">K2</strain>
    </source>
</reference>
<reference evidence="2" key="2">
    <citation type="journal article" date="2023" name="Science">
        <title>Genomic signatures of disease resistance in endangered staghorn corals.</title>
        <authorList>
            <person name="Vollmer S.V."/>
            <person name="Selwyn J.D."/>
            <person name="Despard B.A."/>
            <person name="Roesel C.L."/>
        </authorList>
    </citation>
    <scope>NUCLEOTIDE SEQUENCE</scope>
    <source>
        <strain evidence="2">K2</strain>
    </source>
</reference>
<comment type="caution">
    <text evidence="2">The sequence shown here is derived from an EMBL/GenBank/DDBJ whole genome shotgun (WGS) entry which is preliminary data.</text>
</comment>
<protein>
    <submittedName>
        <fullName evidence="2">Fibroblast growth factor 20</fullName>
    </submittedName>
</protein>
<organism evidence="2 3">
    <name type="scientific">Acropora cervicornis</name>
    <name type="common">Staghorn coral</name>
    <dbReference type="NCBI Taxonomy" id="6130"/>
    <lineage>
        <taxon>Eukaryota</taxon>
        <taxon>Metazoa</taxon>
        <taxon>Cnidaria</taxon>
        <taxon>Anthozoa</taxon>
        <taxon>Hexacorallia</taxon>
        <taxon>Scleractinia</taxon>
        <taxon>Astrocoeniina</taxon>
        <taxon>Acroporidae</taxon>
        <taxon>Acropora</taxon>
    </lineage>
</organism>
<accession>A0AAD9VEZ7</accession>
<dbReference type="CDD" id="cd00058">
    <property type="entry name" value="beta-trefoil_FGF"/>
    <property type="match status" value="1"/>
</dbReference>
<evidence type="ECO:0000256" key="1">
    <source>
        <dbReference type="ARBA" id="ARBA00007936"/>
    </source>
</evidence>
<dbReference type="PANTHER" id="PTHR11486">
    <property type="entry name" value="FIBROBLAST GROWTH FACTOR"/>
    <property type="match status" value="1"/>
</dbReference>
<dbReference type="AlphaFoldDB" id="A0AAD9VEZ7"/>
<dbReference type="Proteomes" id="UP001249851">
    <property type="component" value="Unassembled WGS sequence"/>
</dbReference>
<dbReference type="InterPro" id="IPR056378">
    <property type="entry name" value="Let-756-like_FGF"/>
</dbReference>
<evidence type="ECO:0000313" key="3">
    <source>
        <dbReference type="Proteomes" id="UP001249851"/>
    </source>
</evidence>
<dbReference type="SUPFAM" id="SSF50353">
    <property type="entry name" value="Cytokine"/>
    <property type="match status" value="1"/>
</dbReference>
<name>A0AAD9VEZ7_ACRCE</name>
<dbReference type="Gene3D" id="2.80.10.50">
    <property type="match status" value="1"/>
</dbReference>
<comment type="similarity">
    <text evidence="1">Belongs to the heparin-binding growth factors family.</text>
</comment>
<dbReference type="Pfam" id="PF00167">
    <property type="entry name" value="FGF"/>
    <property type="match status" value="1"/>
</dbReference>
<dbReference type="EMBL" id="JARQWQ010000004">
    <property type="protein sequence ID" value="KAK2572133.1"/>
    <property type="molecule type" value="Genomic_DNA"/>
</dbReference>
<dbReference type="InterPro" id="IPR008996">
    <property type="entry name" value="IL1/FGF"/>
</dbReference>
<sequence length="181" mass="21081">MNSRSRHSRERLPRLLEDVPKPRGTVDRITMTPTMKMKGRLLSRTGYFLEILLNGTVQATLNNSSIYTVLEIQSYSSKLKRFLGFYSNHFLAYEVKGKRKGKFTGEPMSRSNRQSHNSLFEEHMEENSYTTYRAFAFTNNLNGTGYLAIKENGKFRRVERSKPGMHASQFTFLARHEERQV</sequence>
<dbReference type="SMART" id="SM00442">
    <property type="entry name" value="FGF"/>
    <property type="match status" value="1"/>
</dbReference>
<dbReference type="InterPro" id="IPR002209">
    <property type="entry name" value="Fibroblast_GF_fam"/>
</dbReference>
<keyword evidence="3" id="KW-1185">Reference proteome</keyword>
<dbReference type="GO" id="GO:0008083">
    <property type="term" value="F:growth factor activity"/>
    <property type="evidence" value="ECO:0007669"/>
    <property type="project" value="InterPro"/>
</dbReference>
<gene>
    <name evidence="2" type="ORF">P5673_002339</name>
</gene>
<proteinExistence type="inferred from homology"/>
<evidence type="ECO:0000313" key="2">
    <source>
        <dbReference type="EMBL" id="KAK2572133.1"/>
    </source>
</evidence>